<evidence type="ECO:0000256" key="1">
    <source>
        <dbReference type="SAM" id="MobiDB-lite"/>
    </source>
</evidence>
<feature type="region of interest" description="Disordered" evidence="1">
    <location>
        <begin position="343"/>
        <end position="409"/>
    </location>
</feature>
<keyword evidence="2" id="KW-1133">Transmembrane helix</keyword>
<name>A0A9W4U2P3_9PLEO</name>
<dbReference type="EMBL" id="CAOQHR010000001">
    <property type="protein sequence ID" value="CAI6251245.1"/>
    <property type="molecule type" value="Genomic_DNA"/>
</dbReference>
<comment type="caution">
    <text evidence="3">The sequence shown here is derived from an EMBL/GenBank/DDBJ whole genome shotgun (WGS) entry which is preliminary data.</text>
</comment>
<organism evidence="3 4">
    <name type="scientific">Periconia digitata</name>
    <dbReference type="NCBI Taxonomy" id="1303443"/>
    <lineage>
        <taxon>Eukaryota</taxon>
        <taxon>Fungi</taxon>
        <taxon>Dikarya</taxon>
        <taxon>Ascomycota</taxon>
        <taxon>Pezizomycotina</taxon>
        <taxon>Dothideomycetes</taxon>
        <taxon>Pleosporomycetidae</taxon>
        <taxon>Pleosporales</taxon>
        <taxon>Massarineae</taxon>
        <taxon>Periconiaceae</taxon>
        <taxon>Periconia</taxon>
    </lineage>
</organism>
<evidence type="ECO:0000313" key="3">
    <source>
        <dbReference type="EMBL" id="CAI6251245.1"/>
    </source>
</evidence>
<dbReference type="AlphaFoldDB" id="A0A9W4U2P3"/>
<reference evidence="3" key="1">
    <citation type="submission" date="2023-01" db="EMBL/GenBank/DDBJ databases">
        <authorList>
            <person name="Van Ghelder C."/>
            <person name="Rancurel C."/>
        </authorList>
    </citation>
    <scope>NUCLEOTIDE SEQUENCE</scope>
    <source>
        <strain evidence="3">CNCM I-4278</strain>
    </source>
</reference>
<accession>A0A9W4U2P3</accession>
<sequence length="409" mass="44014">MLTVLGATLGAIFGIAALLILLLFCLKYKKNKSRNGQAGYVEKDRLSFADRGADYMSEAGGRGLNDKFVEANASSTSLAIIAGRANGHKKGMGSDASTAGLIKKSSPLGYSETVELSKFDLKPEPNPETLVRQNSGRMPPPVTAANATRSRSSGWSRYFANNEATNLAQMPNDRSTFGSERTSTGSHSMYTNSQMYSQPSQAVAPLDLPRFDQSKFDGQRMSNVVRGSPSLGNSQEDLPGQPMQAQLSRADSNGSTNSGYSRDDHYLRNGVDSWSPVNNDGRPASSNYTGSVVIDDYRQQAASQYYPDNTSSYYPKSNMSSFYPGQKLGAPEIRDSTATVFPSATPAHNVAPQPQNSTYSDFYPAPPRLGAAPEDRESTVTVFPGIQPGADPKANQTDMSWLNLGTSAK</sequence>
<feature type="region of interest" description="Disordered" evidence="1">
    <location>
        <begin position="222"/>
        <end position="289"/>
    </location>
</feature>
<feature type="compositionally biased region" description="Polar residues" evidence="1">
    <location>
        <begin position="394"/>
        <end position="409"/>
    </location>
</feature>
<feature type="region of interest" description="Disordered" evidence="1">
    <location>
        <begin position="121"/>
        <end position="154"/>
    </location>
</feature>
<feature type="region of interest" description="Disordered" evidence="1">
    <location>
        <begin position="166"/>
        <end position="189"/>
    </location>
</feature>
<dbReference type="Proteomes" id="UP001152607">
    <property type="component" value="Unassembled WGS sequence"/>
</dbReference>
<proteinExistence type="predicted"/>
<evidence type="ECO:0000313" key="4">
    <source>
        <dbReference type="Proteomes" id="UP001152607"/>
    </source>
</evidence>
<dbReference type="OrthoDB" id="5352000at2759"/>
<evidence type="ECO:0000256" key="2">
    <source>
        <dbReference type="SAM" id="Phobius"/>
    </source>
</evidence>
<keyword evidence="2" id="KW-0472">Membrane</keyword>
<protein>
    <submittedName>
        <fullName evidence="3">Uncharacterized protein</fullName>
    </submittedName>
</protein>
<keyword evidence="4" id="KW-1185">Reference proteome</keyword>
<feature type="transmembrane region" description="Helical" evidence="2">
    <location>
        <begin position="6"/>
        <end position="26"/>
    </location>
</feature>
<feature type="compositionally biased region" description="Polar residues" evidence="1">
    <location>
        <begin position="145"/>
        <end position="154"/>
    </location>
</feature>
<keyword evidence="2" id="KW-0812">Transmembrane</keyword>
<gene>
    <name evidence="3" type="ORF">PDIGIT_LOCUS979</name>
</gene>
<feature type="compositionally biased region" description="Polar residues" evidence="1">
    <location>
        <begin position="243"/>
        <end position="260"/>
    </location>
</feature>